<gene>
    <name evidence="2" type="ORF">ANE_LOCUS18709</name>
</gene>
<protein>
    <submittedName>
        <fullName evidence="2">Uncharacterized protein</fullName>
    </submittedName>
</protein>
<dbReference type="EMBL" id="CABITT030000006">
    <property type="protein sequence ID" value="VVB08265.1"/>
    <property type="molecule type" value="Genomic_DNA"/>
</dbReference>
<dbReference type="Proteomes" id="UP000489600">
    <property type="component" value="Unassembled WGS sequence"/>
</dbReference>
<name>A0A565C3R4_9BRAS</name>
<dbReference type="AlphaFoldDB" id="A0A565C3R4"/>
<evidence type="ECO:0000313" key="3">
    <source>
        <dbReference type="Proteomes" id="UP000489600"/>
    </source>
</evidence>
<keyword evidence="3" id="KW-1185">Reference proteome</keyword>
<accession>A0A565C3R4</accession>
<evidence type="ECO:0000256" key="1">
    <source>
        <dbReference type="SAM" id="MobiDB-lite"/>
    </source>
</evidence>
<reference evidence="2" key="1">
    <citation type="submission" date="2019-07" db="EMBL/GenBank/DDBJ databases">
        <authorList>
            <person name="Dittberner H."/>
        </authorList>
    </citation>
    <scope>NUCLEOTIDE SEQUENCE [LARGE SCALE GENOMIC DNA]</scope>
</reference>
<feature type="region of interest" description="Disordered" evidence="1">
    <location>
        <begin position="117"/>
        <end position="174"/>
    </location>
</feature>
<feature type="compositionally biased region" description="Low complexity" evidence="1">
    <location>
        <begin position="145"/>
        <end position="174"/>
    </location>
</feature>
<organism evidence="2 3">
    <name type="scientific">Arabis nemorensis</name>
    <dbReference type="NCBI Taxonomy" id="586526"/>
    <lineage>
        <taxon>Eukaryota</taxon>
        <taxon>Viridiplantae</taxon>
        <taxon>Streptophyta</taxon>
        <taxon>Embryophyta</taxon>
        <taxon>Tracheophyta</taxon>
        <taxon>Spermatophyta</taxon>
        <taxon>Magnoliopsida</taxon>
        <taxon>eudicotyledons</taxon>
        <taxon>Gunneridae</taxon>
        <taxon>Pentapetalae</taxon>
        <taxon>rosids</taxon>
        <taxon>malvids</taxon>
        <taxon>Brassicales</taxon>
        <taxon>Brassicaceae</taxon>
        <taxon>Arabideae</taxon>
        <taxon>Arabis</taxon>
    </lineage>
</organism>
<sequence length="203" mass="22615">MANPYDWDGENVKIPLGIDHDLVITKIFDALCVFNFVPYSPILTVVGCRRRISNVSSQWFLRSNLINFKWLHEDYVEDQHIPKDAVDRFIDISFRGIVRRIEGSIGVKKVSGEQDTLTKADTGHNQPSPPPPAPSNRCFGRRIPPRSSLSAPRSSGSAPRSSGRAPSSSGGTSRTQYAEMEILMEEADDDLKTVGHCIFLQKT</sequence>
<proteinExistence type="predicted"/>
<comment type="caution">
    <text evidence="2">The sequence shown here is derived from an EMBL/GenBank/DDBJ whole genome shotgun (WGS) entry which is preliminary data.</text>
</comment>
<evidence type="ECO:0000313" key="2">
    <source>
        <dbReference type="EMBL" id="VVB08265.1"/>
    </source>
</evidence>